<feature type="region of interest" description="Disordered" evidence="1">
    <location>
        <begin position="27"/>
        <end position="51"/>
    </location>
</feature>
<evidence type="ECO:0000256" key="1">
    <source>
        <dbReference type="SAM" id="MobiDB-lite"/>
    </source>
</evidence>
<dbReference type="RefSeq" id="XP_008303510.1">
    <property type="nucleotide sequence ID" value="XM_008305288.1"/>
</dbReference>
<proteinExistence type="predicted"/>
<feature type="domain" description="C-type lectin" evidence="3">
    <location>
        <begin position="76"/>
        <end position="198"/>
    </location>
</feature>
<feature type="signal peptide" evidence="2">
    <location>
        <begin position="1"/>
        <end position="17"/>
    </location>
</feature>
<dbReference type="PROSITE" id="PS50041">
    <property type="entry name" value="C_TYPE_LECTIN_2"/>
    <property type="match status" value="1"/>
</dbReference>
<accession>A0A3B4ZIG5</accession>
<feature type="chain" id="PRO_5044591243" evidence="2">
    <location>
        <begin position="18"/>
        <end position="202"/>
    </location>
</feature>
<dbReference type="PANTHER" id="PTHR22803">
    <property type="entry name" value="MANNOSE, PHOSPHOLIPASE, LECTIN RECEPTOR RELATED"/>
    <property type="match status" value="1"/>
</dbReference>
<evidence type="ECO:0000313" key="5">
    <source>
        <dbReference type="Proteomes" id="UP000694891"/>
    </source>
</evidence>
<dbReference type="Pfam" id="PF00059">
    <property type="entry name" value="Lectin_C"/>
    <property type="match status" value="1"/>
</dbReference>
<reference evidence="6" key="2">
    <citation type="submission" date="2025-04" db="UniProtKB">
        <authorList>
            <consortium name="RefSeq"/>
        </authorList>
    </citation>
    <scope>IDENTIFICATION</scope>
</reference>
<dbReference type="AlphaFoldDB" id="A0A3B4ZIG5"/>
<sequence length="202" mass="22109">MLAASLLLSAMLALTQAAALPGVMTEDPTEEMIPDGPLSETPQPPTTQPPTTPMIPEYDFFPGGWFPSCPHGWTTYSVHCLLYVPGTMTWTQAKKHCEAEGAGATLASVFDKTFAEDIRDVMQSFGHTHGQVWVGGHNTQKNPSWSWSDFLGVQHFTQFCRGESANHEHHCLQLTVGEKEGGCLDDMRCDAKLPSVCSIILM</sequence>
<dbReference type="Gene3D" id="3.10.100.10">
    <property type="entry name" value="Mannose-Binding Protein A, subunit A"/>
    <property type="match status" value="1"/>
</dbReference>
<keyword evidence="2" id="KW-0732">Signal</keyword>
<evidence type="ECO:0000259" key="3">
    <source>
        <dbReference type="PROSITE" id="PS50041"/>
    </source>
</evidence>
<dbReference type="GeneTree" id="ENSGT00940000173098"/>
<dbReference type="InterPro" id="IPR001304">
    <property type="entry name" value="C-type_lectin-like"/>
</dbReference>
<dbReference type="Proteomes" id="UP000694891">
    <property type="component" value="Unplaced"/>
</dbReference>
<evidence type="ECO:0000313" key="4">
    <source>
        <dbReference type="Ensembl" id="ENSSPAP00000001442.1"/>
    </source>
</evidence>
<reference evidence="4" key="1">
    <citation type="submission" date="2023-09" db="UniProtKB">
        <authorList>
            <consortium name="Ensembl"/>
        </authorList>
    </citation>
    <scope>IDENTIFICATION</scope>
</reference>
<dbReference type="InterPro" id="IPR016187">
    <property type="entry name" value="CTDL_fold"/>
</dbReference>
<dbReference type="InterPro" id="IPR050111">
    <property type="entry name" value="C-type_lectin/snaclec_domain"/>
</dbReference>
<dbReference type="SUPFAM" id="SSF56436">
    <property type="entry name" value="C-type lectin-like"/>
    <property type="match status" value="1"/>
</dbReference>
<protein>
    <submittedName>
        <fullName evidence="4 6">Regenerating islet-derived protein 4-like</fullName>
    </submittedName>
</protein>
<dbReference type="GeneID" id="103375087"/>
<feature type="compositionally biased region" description="Pro residues" evidence="1">
    <location>
        <begin position="42"/>
        <end position="51"/>
    </location>
</feature>
<dbReference type="CDD" id="cd00037">
    <property type="entry name" value="CLECT"/>
    <property type="match status" value="1"/>
</dbReference>
<dbReference type="Ensembl" id="ENSSPAT00000001468.1">
    <property type="protein sequence ID" value="ENSSPAP00000001442.1"/>
    <property type="gene ID" value="ENSSPAG00000001113.1"/>
</dbReference>
<dbReference type="STRING" id="144197.ENSSPAP00000001442"/>
<dbReference type="SMART" id="SM00034">
    <property type="entry name" value="CLECT"/>
    <property type="match status" value="1"/>
</dbReference>
<name>A0A3B4ZIG5_9TELE</name>
<dbReference type="OrthoDB" id="5801605at2759"/>
<keyword evidence="5" id="KW-1185">Reference proteome</keyword>
<evidence type="ECO:0000256" key="2">
    <source>
        <dbReference type="SAM" id="SignalP"/>
    </source>
</evidence>
<organism evidence="4">
    <name type="scientific">Stegastes partitus</name>
    <name type="common">bicolor damselfish</name>
    <dbReference type="NCBI Taxonomy" id="144197"/>
    <lineage>
        <taxon>Eukaryota</taxon>
        <taxon>Metazoa</taxon>
        <taxon>Chordata</taxon>
        <taxon>Craniata</taxon>
        <taxon>Vertebrata</taxon>
        <taxon>Euteleostomi</taxon>
        <taxon>Actinopterygii</taxon>
        <taxon>Neopterygii</taxon>
        <taxon>Teleostei</taxon>
        <taxon>Neoteleostei</taxon>
        <taxon>Acanthomorphata</taxon>
        <taxon>Ovalentaria</taxon>
        <taxon>Pomacentridae</taxon>
        <taxon>Stegastes</taxon>
    </lineage>
</organism>
<dbReference type="InterPro" id="IPR016186">
    <property type="entry name" value="C-type_lectin-like/link_sf"/>
</dbReference>
<evidence type="ECO:0000313" key="6">
    <source>
        <dbReference type="RefSeq" id="XP_008303510.1"/>
    </source>
</evidence>
<gene>
    <name evidence="6" type="primary">LOC103375087</name>
</gene>